<dbReference type="AlphaFoldDB" id="A0A2P1JP56"/>
<dbReference type="EMBL" id="MF688768">
    <property type="protein sequence ID" value="AVO20515.1"/>
    <property type="molecule type" value="mRNA"/>
</dbReference>
<organism evidence="2">
    <name type="scientific">Lampetra fluviatilis</name>
    <name type="common">European river lamprey</name>
    <name type="synonym">Petromyzon fluviatilis</name>
    <dbReference type="NCBI Taxonomy" id="7748"/>
    <lineage>
        <taxon>Eukaryota</taxon>
        <taxon>Metazoa</taxon>
        <taxon>Chordata</taxon>
        <taxon>Craniata</taxon>
        <taxon>Vertebrata</taxon>
        <taxon>Cyclostomata</taxon>
        <taxon>Hyperoartia</taxon>
        <taxon>Petromyzontiformes</taxon>
        <taxon>Petromyzontidae</taxon>
        <taxon>Lampetra</taxon>
    </lineage>
</organism>
<keyword evidence="1" id="KW-0732">Signal</keyword>
<accession>A0A2P1JP56</accession>
<evidence type="ECO:0000313" key="2">
    <source>
        <dbReference type="EMBL" id="AVO20515.1"/>
    </source>
</evidence>
<gene>
    <name evidence="2" type="primary">LAL2</name>
</gene>
<proteinExistence type="evidence at transcript level"/>
<feature type="chain" id="PRO_5015158520" evidence="1">
    <location>
        <begin position="24"/>
        <end position="191"/>
    </location>
</feature>
<reference evidence="2" key="1">
    <citation type="submission" date="2017-08" db="EMBL/GenBank/DDBJ databases">
        <title>The phylogeny and cluster organization of superfamily of the exchangeable apolipoproteins A, C and E in vertebrates.</title>
        <authorList>
            <person name="Lisunov A.V."/>
            <person name="Churakov G.A."/>
            <person name="Orlov S.V."/>
        </authorList>
    </citation>
    <scope>NUCLEOTIDE SEQUENCE</scope>
    <source>
        <tissue evidence="2">Liver</tissue>
    </source>
</reference>
<feature type="signal peptide" evidence="1">
    <location>
        <begin position="1"/>
        <end position="23"/>
    </location>
</feature>
<name>A0A2P1JP56_LAMFL</name>
<protein>
    <submittedName>
        <fullName evidence="2">Blood plasma apolipoproitein LAL2</fullName>
    </submittedName>
</protein>
<sequence>MLSMKMTHAAGLLLLVLAAYVQADETHLVPATGKTYLETALERLHSYGEAVSGDKADGTMTEAREFVEQFMEEFQAKALPEGVTTHKLAEEMAEAANAKLVPILQAAKAGIERATAHLHESAPLIIKVRGFIESKRGVMWAYLAALAERAKKAKLDDTLKGVRDGMTALTMSSLGLMKEVKEIASAPPPAQ</sequence>
<evidence type="ECO:0000256" key="1">
    <source>
        <dbReference type="SAM" id="SignalP"/>
    </source>
</evidence>